<comment type="caution">
    <text evidence="3">The sequence shown here is derived from an EMBL/GenBank/DDBJ whole genome shotgun (WGS) entry which is preliminary data.</text>
</comment>
<dbReference type="Proteomes" id="UP001519064">
    <property type="component" value="Unassembled WGS sequence"/>
</dbReference>
<feature type="region of interest" description="Disordered" evidence="1">
    <location>
        <begin position="1"/>
        <end position="33"/>
    </location>
</feature>
<reference evidence="3 4" key="1">
    <citation type="submission" date="2020-11" db="EMBL/GenBank/DDBJ databases">
        <title>Streptomyces spirodelae sp. nov., isolated from duckweed.</title>
        <authorList>
            <person name="Saimee Y."/>
            <person name="Duangmal K."/>
        </authorList>
    </citation>
    <scope>NUCLEOTIDE SEQUENCE [LARGE SCALE GENOMIC DNA]</scope>
    <source>
        <strain evidence="3 4">S16-07</strain>
    </source>
</reference>
<evidence type="ECO:0000256" key="2">
    <source>
        <dbReference type="SAM" id="Phobius"/>
    </source>
</evidence>
<accession>A0ABS3XHD3</accession>
<dbReference type="SUPFAM" id="SSF81995">
    <property type="entry name" value="beta-sandwich domain of Sec23/24"/>
    <property type="match status" value="1"/>
</dbReference>
<gene>
    <name evidence="3" type="ORF">ITI46_24485</name>
</gene>
<proteinExistence type="predicted"/>
<keyword evidence="2" id="KW-0812">Transmembrane</keyword>
<feature type="transmembrane region" description="Helical" evidence="2">
    <location>
        <begin position="180"/>
        <end position="202"/>
    </location>
</feature>
<keyword evidence="2" id="KW-1133">Transmembrane helix</keyword>
<feature type="transmembrane region" description="Helical" evidence="2">
    <location>
        <begin position="147"/>
        <end position="168"/>
    </location>
</feature>
<keyword evidence="4" id="KW-1185">Reference proteome</keyword>
<organism evidence="3 4">
    <name type="scientific">Streptomyces oryzae</name>
    <dbReference type="NCBI Taxonomy" id="1434886"/>
    <lineage>
        <taxon>Bacteria</taxon>
        <taxon>Bacillati</taxon>
        <taxon>Actinomycetota</taxon>
        <taxon>Actinomycetes</taxon>
        <taxon>Kitasatosporales</taxon>
        <taxon>Streptomycetaceae</taxon>
        <taxon>Streptomyces</taxon>
    </lineage>
</organism>
<name>A0ABS3XHD3_9ACTN</name>
<feature type="compositionally biased region" description="Low complexity" evidence="1">
    <location>
        <begin position="10"/>
        <end position="33"/>
    </location>
</feature>
<evidence type="ECO:0000256" key="1">
    <source>
        <dbReference type="SAM" id="MobiDB-lite"/>
    </source>
</evidence>
<evidence type="ECO:0000313" key="4">
    <source>
        <dbReference type="Proteomes" id="UP001519064"/>
    </source>
</evidence>
<sequence length="211" mass="21483">MSYPPPPGQQPNNPYATPQQGAPAGPYGYPQQGPGQPGYGGYPGGMPMYPGGPGGPMQSVVKMPGQVITARVFLFFAGALWTLTALGTLIALTAGGAVALPGGLGPGAGSALGIMLLLFLLYAGMAALHIVPACLFGRGRSGTRITAVVAGSLNSLVPVIGFFAFLSVDTSDGAEATGGVFFYLLYLAVTVLTIVFCSTSAASQWFNRPQH</sequence>
<dbReference type="RefSeq" id="WP_209241888.1">
    <property type="nucleotide sequence ID" value="NZ_JADKMA010000147.1"/>
</dbReference>
<feature type="transmembrane region" description="Helical" evidence="2">
    <location>
        <begin position="72"/>
        <end position="100"/>
    </location>
</feature>
<dbReference type="EMBL" id="JADKMA010000147">
    <property type="protein sequence ID" value="MBO8194789.1"/>
    <property type="molecule type" value="Genomic_DNA"/>
</dbReference>
<evidence type="ECO:0008006" key="5">
    <source>
        <dbReference type="Google" id="ProtNLM"/>
    </source>
</evidence>
<protein>
    <recommendedName>
        <fullName evidence="5">Integral membrane protein</fullName>
    </recommendedName>
</protein>
<evidence type="ECO:0000313" key="3">
    <source>
        <dbReference type="EMBL" id="MBO8194789.1"/>
    </source>
</evidence>
<keyword evidence="2" id="KW-0472">Membrane</keyword>
<feature type="transmembrane region" description="Helical" evidence="2">
    <location>
        <begin position="112"/>
        <end position="135"/>
    </location>
</feature>